<dbReference type="EMBL" id="ACKV01000008">
    <property type="protein sequence ID" value="EEJ43211.1"/>
    <property type="molecule type" value="Genomic_DNA"/>
</dbReference>
<name>C2KHZ9_LEUMC</name>
<sequence length="40" mass="4728">MHQNCDDNFHTTHYFHVLLGQKTAKMNLLKIIVFDTMHNA</sequence>
<reference evidence="1 2" key="1">
    <citation type="submission" date="2009-04" db="EMBL/GenBank/DDBJ databases">
        <authorList>
            <person name="Qin X."/>
            <person name="Bachman B."/>
            <person name="Battles P."/>
            <person name="Bell A."/>
            <person name="Bess C."/>
            <person name="Bickham C."/>
            <person name="Chaboub L."/>
            <person name="Chen D."/>
            <person name="Coyle M."/>
            <person name="Deiros D.R."/>
            <person name="Dinh H."/>
            <person name="Forbes L."/>
            <person name="Fowler G."/>
            <person name="Francisco L."/>
            <person name="Fu Q."/>
            <person name="Gubbala S."/>
            <person name="Hale W."/>
            <person name="Han Y."/>
            <person name="Hemphill L."/>
            <person name="Highlander S.K."/>
            <person name="Hirani K."/>
            <person name="Hogues M."/>
            <person name="Jackson L."/>
            <person name="Jakkamsetti A."/>
            <person name="Javaid M."/>
            <person name="Jiang H."/>
            <person name="Korchina V."/>
            <person name="Kovar C."/>
            <person name="Lara F."/>
            <person name="Lee S."/>
            <person name="Mata R."/>
            <person name="Mathew T."/>
            <person name="Moen C."/>
            <person name="Morales K."/>
            <person name="Munidasa M."/>
            <person name="Nazareth L."/>
            <person name="Ngo R."/>
            <person name="Nguyen L."/>
            <person name="Okwuonu G."/>
            <person name="Ongeri F."/>
            <person name="Patil S."/>
            <person name="Petrosino J."/>
            <person name="Pham C."/>
            <person name="Pham P."/>
            <person name="Pu L.-L."/>
            <person name="Puazo M."/>
            <person name="Raj R."/>
            <person name="Reid J."/>
            <person name="Rouhana J."/>
            <person name="Saada N."/>
            <person name="Shang Y."/>
            <person name="Simmons D."/>
            <person name="Thornton R."/>
            <person name="Warren J."/>
            <person name="Weissenberger G."/>
            <person name="Zhang J."/>
            <person name="Zhang L."/>
            <person name="Zhou C."/>
            <person name="Zhu D."/>
            <person name="Muzny D."/>
            <person name="Worley K."/>
            <person name="Gibbs R."/>
        </authorList>
    </citation>
    <scope>NUCLEOTIDE SEQUENCE [LARGE SCALE GENOMIC DNA]</scope>
    <source>
        <strain evidence="1 2">ATCC 19254</strain>
    </source>
</reference>
<organism evidence="1 2">
    <name type="scientific">Leuconostoc mesenteroides subsp. cremoris ATCC 19254</name>
    <dbReference type="NCBI Taxonomy" id="586220"/>
    <lineage>
        <taxon>Bacteria</taxon>
        <taxon>Bacillati</taxon>
        <taxon>Bacillota</taxon>
        <taxon>Bacilli</taxon>
        <taxon>Lactobacillales</taxon>
        <taxon>Lactobacillaceae</taxon>
        <taxon>Leuconostoc</taxon>
    </lineage>
</organism>
<evidence type="ECO:0000313" key="1">
    <source>
        <dbReference type="EMBL" id="EEJ43211.1"/>
    </source>
</evidence>
<dbReference type="Proteomes" id="UP000004283">
    <property type="component" value="Unassembled WGS sequence"/>
</dbReference>
<gene>
    <name evidence="1" type="ORF">HMPREF0555_0265</name>
</gene>
<protein>
    <submittedName>
        <fullName evidence="1">Uncharacterized protein</fullName>
    </submittedName>
</protein>
<comment type="caution">
    <text evidence="1">The sequence shown here is derived from an EMBL/GenBank/DDBJ whole genome shotgun (WGS) entry which is preliminary data.</text>
</comment>
<dbReference type="AlphaFoldDB" id="C2KHZ9"/>
<accession>C2KHZ9</accession>
<evidence type="ECO:0000313" key="2">
    <source>
        <dbReference type="Proteomes" id="UP000004283"/>
    </source>
</evidence>
<proteinExistence type="predicted"/>
<dbReference type="HOGENOM" id="CLU_3291917_0_0_9"/>